<evidence type="ECO:0000256" key="3">
    <source>
        <dbReference type="ARBA" id="ARBA00022475"/>
    </source>
</evidence>
<dbReference type="KEGG" id="pbor:BSF38_04897"/>
<evidence type="ECO:0000256" key="1">
    <source>
        <dbReference type="ARBA" id="ARBA00004651"/>
    </source>
</evidence>
<feature type="domain" description="Prepilin peptidase A24 N-terminal" evidence="9">
    <location>
        <begin position="17"/>
        <end position="98"/>
    </location>
</feature>
<evidence type="ECO:0000259" key="8">
    <source>
        <dbReference type="Pfam" id="PF01478"/>
    </source>
</evidence>
<dbReference type="Pfam" id="PF01478">
    <property type="entry name" value="Peptidase_A24"/>
    <property type="match status" value="1"/>
</dbReference>
<comment type="subcellular location">
    <subcellularLocation>
        <location evidence="1">Cell membrane</location>
        <topology evidence="1">Multi-pass membrane protein</topology>
    </subcellularLocation>
</comment>
<dbReference type="GO" id="GO:0004190">
    <property type="term" value="F:aspartic-type endopeptidase activity"/>
    <property type="evidence" value="ECO:0007669"/>
    <property type="project" value="InterPro"/>
</dbReference>
<dbReference type="Gene3D" id="1.20.120.1220">
    <property type="match status" value="1"/>
</dbReference>
<dbReference type="GO" id="GO:0005886">
    <property type="term" value="C:plasma membrane"/>
    <property type="evidence" value="ECO:0007669"/>
    <property type="project" value="UniProtKB-SubCell"/>
</dbReference>
<evidence type="ECO:0000259" key="9">
    <source>
        <dbReference type="Pfam" id="PF06750"/>
    </source>
</evidence>
<dbReference type="InterPro" id="IPR050882">
    <property type="entry name" value="Prepilin_peptidase/N-MTase"/>
</dbReference>
<accession>A0A1U7CWS3</accession>
<dbReference type="STRING" id="1387353.BSF38_04897"/>
<dbReference type="PANTHER" id="PTHR30487:SF0">
    <property type="entry name" value="PREPILIN LEADER PEPTIDASE_N-METHYLTRANSFERASE-RELATED"/>
    <property type="match status" value="1"/>
</dbReference>
<evidence type="ECO:0000256" key="4">
    <source>
        <dbReference type="ARBA" id="ARBA00022692"/>
    </source>
</evidence>
<dbReference type="GO" id="GO:0006465">
    <property type="term" value="P:signal peptide processing"/>
    <property type="evidence" value="ECO:0007669"/>
    <property type="project" value="TreeGrafter"/>
</dbReference>
<feature type="transmembrane region" description="Helical" evidence="7">
    <location>
        <begin position="87"/>
        <end position="105"/>
    </location>
</feature>
<feature type="transmembrane region" description="Helical" evidence="7">
    <location>
        <begin position="142"/>
        <end position="159"/>
    </location>
</feature>
<comment type="similarity">
    <text evidence="2">Belongs to the peptidase A24 family.</text>
</comment>
<dbReference type="Pfam" id="PF06750">
    <property type="entry name" value="A24_N_bact"/>
    <property type="match status" value="1"/>
</dbReference>
<dbReference type="InterPro" id="IPR000045">
    <property type="entry name" value="Prepilin_IV_endopep_pep"/>
</dbReference>
<dbReference type="RefSeq" id="WP_076349692.1">
    <property type="nucleotide sequence ID" value="NZ_CP019082.1"/>
</dbReference>
<name>A0A1U7CWS3_9BACT</name>
<evidence type="ECO:0000313" key="11">
    <source>
        <dbReference type="Proteomes" id="UP000186309"/>
    </source>
</evidence>
<dbReference type="OrthoDB" id="9789291at2"/>
<dbReference type="Proteomes" id="UP000186309">
    <property type="component" value="Chromosome"/>
</dbReference>
<proteinExistence type="inferred from homology"/>
<organism evidence="10 11">
    <name type="scientific">Paludisphaera borealis</name>
    <dbReference type="NCBI Taxonomy" id="1387353"/>
    <lineage>
        <taxon>Bacteria</taxon>
        <taxon>Pseudomonadati</taxon>
        <taxon>Planctomycetota</taxon>
        <taxon>Planctomycetia</taxon>
        <taxon>Isosphaerales</taxon>
        <taxon>Isosphaeraceae</taxon>
        <taxon>Paludisphaera</taxon>
    </lineage>
</organism>
<feature type="transmembrane region" description="Helical" evidence="7">
    <location>
        <begin position="270"/>
        <end position="289"/>
    </location>
</feature>
<evidence type="ECO:0000256" key="6">
    <source>
        <dbReference type="ARBA" id="ARBA00023136"/>
    </source>
</evidence>
<keyword evidence="11" id="KW-1185">Reference proteome</keyword>
<dbReference type="EMBL" id="CP019082">
    <property type="protein sequence ID" value="APW63333.1"/>
    <property type="molecule type" value="Genomic_DNA"/>
</dbReference>
<gene>
    <name evidence="10" type="primary">outO</name>
    <name evidence="10" type="ORF">BSF38_04897</name>
</gene>
<dbReference type="AlphaFoldDB" id="A0A1U7CWS3"/>
<feature type="transmembrane region" description="Helical" evidence="7">
    <location>
        <begin position="224"/>
        <end position="249"/>
    </location>
</feature>
<evidence type="ECO:0000256" key="7">
    <source>
        <dbReference type="SAM" id="Phobius"/>
    </source>
</evidence>
<feature type="transmembrane region" description="Helical" evidence="7">
    <location>
        <begin position="179"/>
        <end position="204"/>
    </location>
</feature>
<feature type="transmembrane region" description="Helical" evidence="7">
    <location>
        <begin position="6"/>
        <end position="28"/>
    </location>
</feature>
<dbReference type="InterPro" id="IPR010627">
    <property type="entry name" value="Prepilin_pept_A24_N"/>
</dbReference>
<evidence type="ECO:0000313" key="10">
    <source>
        <dbReference type="EMBL" id="APW63333.1"/>
    </source>
</evidence>
<evidence type="ECO:0000256" key="2">
    <source>
        <dbReference type="ARBA" id="ARBA00005801"/>
    </source>
</evidence>
<keyword evidence="5 7" id="KW-1133">Transmembrane helix</keyword>
<feature type="domain" description="Prepilin type IV endopeptidase peptidase" evidence="8">
    <location>
        <begin position="125"/>
        <end position="244"/>
    </location>
</feature>
<protein>
    <submittedName>
        <fullName evidence="10">Type 4 prepilin-like proteins leader peptide-processing enzyme</fullName>
    </submittedName>
</protein>
<keyword evidence="6 7" id="KW-0472">Membrane</keyword>
<feature type="transmembrane region" description="Helical" evidence="7">
    <location>
        <begin position="117"/>
        <end position="136"/>
    </location>
</feature>
<keyword evidence="4 7" id="KW-0812">Transmembrane</keyword>
<sequence>MFVTWPILVFLGFGVFVVGSVVGSFLNVCIYRIPWQKSVIWPSSRCPRCLGTIAASDNVPIVGWLALRGECRTCGLPISMRYPLIEALVGLLFVGLYVTDVLCAVRGDYGQIPTASLATFAYHALLTALLVAATFIDYDLYIIPDQVTVTGMVLGLLIGTMSPDIRPLPGTASSYGGGFWVGFVGLLVGAGLTAGVRTFASALLRREAMGFGDVTLMAMIGSFLGWQAAVLTFFLAPFFGLAHALFKLTTYLQKRLRGGQLSSADREIPFGPYLSMAAVALLLSWNWLWPFWAGDLFEMYRTVFWLLLGVKVGPPR</sequence>
<keyword evidence="3" id="KW-1003">Cell membrane</keyword>
<dbReference type="PANTHER" id="PTHR30487">
    <property type="entry name" value="TYPE 4 PREPILIN-LIKE PROTEINS LEADER PEPTIDE-PROCESSING ENZYME"/>
    <property type="match status" value="1"/>
</dbReference>
<evidence type="ECO:0000256" key="5">
    <source>
        <dbReference type="ARBA" id="ARBA00022989"/>
    </source>
</evidence>
<reference evidence="11" key="1">
    <citation type="submission" date="2016-12" db="EMBL/GenBank/DDBJ databases">
        <title>Comparative genomics of four Isosphaeraceae planctomycetes: a common pool of plasmids and glycoside hydrolase genes.</title>
        <authorList>
            <person name="Ivanova A."/>
        </authorList>
    </citation>
    <scope>NUCLEOTIDE SEQUENCE [LARGE SCALE GENOMIC DNA]</scope>
    <source>
        <strain evidence="11">PX4</strain>
    </source>
</reference>